<dbReference type="Proteomes" id="UP001596056">
    <property type="component" value="Unassembled WGS sequence"/>
</dbReference>
<gene>
    <name evidence="1" type="ORF">ACFPOC_02265</name>
</gene>
<protein>
    <submittedName>
        <fullName evidence="1">Uncharacterized protein</fullName>
    </submittedName>
</protein>
<name>A0ABW0S8K7_9RHOB</name>
<keyword evidence="2" id="KW-1185">Reference proteome</keyword>
<accession>A0ABW0S8K7</accession>
<reference evidence="2" key="1">
    <citation type="journal article" date="2019" name="Int. J. Syst. Evol. Microbiol.">
        <title>The Global Catalogue of Microorganisms (GCM) 10K type strain sequencing project: providing services to taxonomists for standard genome sequencing and annotation.</title>
        <authorList>
            <consortium name="The Broad Institute Genomics Platform"/>
            <consortium name="The Broad Institute Genome Sequencing Center for Infectious Disease"/>
            <person name="Wu L."/>
            <person name="Ma J."/>
        </authorList>
    </citation>
    <scope>NUCLEOTIDE SEQUENCE [LARGE SCALE GENOMIC DNA]</scope>
    <source>
        <strain evidence="2">KACC 11588</strain>
    </source>
</reference>
<organism evidence="1 2">
    <name type="scientific">Rubellimicrobium aerolatum</name>
    <dbReference type="NCBI Taxonomy" id="490979"/>
    <lineage>
        <taxon>Bacteria</taxon>
        <taxon>Pseudomonadati</taxon>
        <taxon>Pseudomonadota</taxon>
        <taxon>Alphaproteobacteria</taxon>
        <taxon>Rhodobacterales</taxon>
        <taxon>Roseobacteraceae</taxon>
        <taxon>Rubellimicrobium</taxon>
    </lineage>
</organism>
<evidence type="ECO:0000313" key="1">
    <source>
        <dbReference type="EMBL" id="MFC5565242.1"/>
    </source>
</evidence>
<comment type="caution">
    <text evidence="1">The sequence shown here is derived from an EMBL/GenBank/DDBJ whole genome shotgun (WGS) entry which is preliminary data.</text>
</comment>
<evidence type="ECO:0000313" key="2">
    <source>
        <dbReference type="Proteomes" id="UP001596056"/>
    </source>
</evidence>
<sequence>MAYLRLAPTADHGLAGDAAEAGRVGGTSIAPVVVDPKAVGPAIPYQAPPSSGTVIETIVDDVTIRAVPGTDEAHLARVIRSARAAAR</sequence>
<dbReference type="EMBL" id="JBHSNA010000001">
    <property type="protein sequence ID" value="MFC5565242.1"/>
    <property type="molecule type" value="Genomic_DNA"/>
</dbReference>
<proteinExistence type="predicted"/>